<protein>
    <submittedName>
        <fullName evidence="5 6">Inositol monophosphatase</fullName>
    </submittedName>
</protein>
<evidence type="ECO:0000313" key="6">
    <source>
        <dbReference type="EMBL" id="NYI39535.1"/>
    </source>
</evidence>
<dbReference type="Proteomes" id="UP000587211">
    <property type="component" value="Unassembled WGS sequence"/>
</dbReference>
<accession>A0A8I0FW89</accession>
<dbReference type="Proteomes" id="UP000659061">
    <property type="component" value="Unassembled WGS sequence"/>
</dbReference>
<dbReference type="AlphaFoldDB" id="A0A8I0FW89"/>
<dbReference type="Gene3D" id="3.30.540.10">
    <property type="entry name" value="Fructose-1,6-Bisphosphatase, subunit A, domain 1"/>
    <property type="match status" value="1"/>
</dbReference>
<dbReference type="Gene3D" id="3.40.190.80">
    <property type="match status" value="1"/>
</dbReference>
<evidence type="ECO:0000313" key="8">
    <source>
        <dbReference type="Proteomes" id="UP000659061"/>
    </source>
</evidence>
<comment type="cofactor">
    <cofactor evidence="4">
        <name>Mg(2+)</name>
        <dbReference type="ChEBI" id="CHEBI:18420"/>
    </cofactor>
</comment>
<reference evidence="5" key="2">
    <citation type="submission" date="2020-09" db="EMBL/GenBank/DDBJ databases">
        <title>Novel species in genus Aeromicrobium.</title>
        <authorList>
            <person name="Zhang G."/>
        </authorList>
    </citation>
    <scope>NUCLEOTIDE SEQUENCE</scope>
    <source>
        <strain evidence="5">SSW1-57</strain>
    </source>
</reference>
<feature type="binding site" evidence="4">
    <location>
        <position position="70"/>
    </location>
    <ligand>
        <name>Mg(2+)</name>
        <dbReference type="ChEBI" id="CHEBI:18420"/>
        <label>1</label>
        <note>catalytic</note>
    </ligand>
</feature>
<dbReference type="GO" id="GO:0006020">
    <property type="term" value="P:inositol metabolic process"/>
    <property type="evidence" value="ECO:0007669"/>
    <property type="project" value="TreeGrafter"/>
</dbReference>
<gene>
    <name evidence="6" type="ORF">BJ975_002910</name>
    <name evidence="5" type="ORF">IDH50_06185</name>
</gene>
<dbReference type="InterPro" id="IPR000760">
    <property type="entry name" value="Inositol_monophosphatase-like"/>
</dbReference>
<dbReference type="GO" id="GO:0046872">
    <property type="term" value="F:metal ion binding"/>
    <property type="evidence" value="ECO:0007669"/>
    <property type="project" value="UniProtKB-KW"/>
</dbReference>
<dbReference type="SUPFAM" id="SSF56655">
    <property type="entry name" value="Carbohydrate phosphatase"/>
    <property type="match status" value="1"/>
</dbReference>
<dbReference type="EMBL" id="JACWMT010000001">
    <property type="protein sequence ID" value="MBD1269808.1"/>
    <property type="molecule type" value="Genomic_DNA"/>
</dbReference>
<proteinExistence type="predicted"/>
<reference evidence="6 7" key="1">
    <citation type="submission" date="2020-07" db="EMBL/GenBank/DDBJ databases">
        <title>Sequencing the genomes of 1000 actinobacteria strains.</title>
        <authorList>
            <person name="Klenk H.-P."/>
        </authorList>
    </citation>
    <scope>NUCLEOTIDE SEQUENCE [LARGE SCALE GENOMIC DNA]</scope>
    <source>
        <strain evidence="6 7">DSM 19087</strain>
    </source>
</reference>
<dbReference type="PRINTS" id="PR00377">
    <property type="entry name" value="IMPHPHTASES"/>
</dbReference>
<comment type="caution">
    <text evidence="5">The sequence shown here is derived from an EMBL/GenBank/DDBJ whole genome shotgun (WGS) entry which is preliminary data.</text>
</comment>
<feature type="binding site" evidence="4">
    <location>
        <position position="86"/>
    </location>
    <ligand>
        <name>Mg(2+)</name>
        <dbReference type="ChEBI" id="CHEBI:18420"/>
        <label>1</label>
        <note>catalytic</note>
    </ligand>
</feature>
<dbReference type="GO" id="GO:0007165">
    <property type="term" value="P:signal transduction"/>
    <property type="evidence" value="ECO:0007669"/>
    <property type="project" value="TreeGrafter"/>
</dbReference>
<evidence type="ECO:0000256" key="4">
    <source>
        <dbReference type="PIRSR" id="PIRSR600760-2"/>
    </source>
</evidence>
<name>A0A8I0FW89_9ACTN</name>
<dbReference type="PROSITE" id="PS00629">
    <property type="entry name" value="IMP_1"/>
    <property type="match status" value="1"/>
</dbReference>
<dbReference type="InterPro" id="IPR020583">
    <property type="entry name" value="Inositol_monoP_metal-BS"/>
</dbReference>
<keyword evidence="3 4" id="KW-0460">Magnesium</keyword>
<dbReference type="Pfam" id="PF00459">
    <property type="entry name" value="Inositol_P"/>
    <property type="match status" value="1"/>
</dbReference>
<feature type="binding site" evidence="4">
    <location>
        <position position="89"/>
    </location>
    <ligand>
        <name>Mg(2+)</name>
        <dbReference type="ChEBI" id="CHEBI:18420"/>
        <label>1</label>
        <note>catalytic</note>
    </ligand>
</feature>
<evidence type="ECO:0000256" key="1">
    <source>
        <dbReference type="ARBA" id="ARBA00022723"/>
    </source>
</evidence>
<dbReference type="EMBL" id="JACBZN010000001">
    <property type="protein sequence ID" value="NYI39535.1"/>
    <property type="molecule type" value="Genomic_DNA"/>
</dbReference>
<evidence type="ECO:0000256" key="2">
    <source>
        <dbReference type="ARBA" id="ARBA00022801"/>
    </source>
</evidence>
<evidence type="ECO:0000256" key="3">
    <source>
        <dbReference type="ARBA" id="ARBA00022842"/>
    </source>
</evidence>
<keyword evidence="2" id="KW-0378">Hydrolase</keyword>
<dbReference type="PANTHER" id="PTHR20854">
    <property type="entry name" value="INOSITOL MONOPHOSPHATASE"/>
    <property type="match status" value="1"/>
</dbReference>
<dbReference type="CDD" id="cd01637">
    <property type="entry name" value="IMPase_like"/>
    <property type="match status" value="1"/>
</dbReference>
<keyword evidence="1 4" id="KW-0479">Metal-binding</keyword>
<organism evidence="5 8">
    <name type="scientific">Aeromicrobium tamlense</name>
    <dbReference type="NCBI Taxonomy" id="375541"/>
    <lineage>
        <taxon>Bacteria</taxon>
        <taxon>Bacillati</taxon>
        <taxon>Actinomycetota</taxon>
        <taxon>Actinomycetes</taxon>
        <taxon>Propionibacteriales</taxon>
        <taxon>Nocardioidaceae</taxon>
        <taxon>Aeromicrobium</taxon>
    </lineage>
</organism>
<evidence type="ECO:0000313" key="5">
    <source>
        <dbReference type="EMBL" id="MBD1269808.1"/>
    </source>
</evidence>
<sequence>MSVTPDDVTLARDLVVEAAALAARIRDTGDLATRAKTNVSDVVTEADLAAEALVVERLDRDRPGDGLLGEEGTAREGTSGRRWVIDPVDGTYNFATGSDYWCSAIALAEGDEVLLGAVAHHASGTVLVGGPDVPTTRNGEPLAPIADAPLAGLGAATYAHPAFIGSGPGYDAWARAASLPATIRMLGSGSMDLVGVATGRLGCWFQHSTPDWDWLPGTALVAGLGGAAERLDAHGLTWSVAGPPTAVRELSAALRGEA</sequence>
<evidence type="ECO:0000313" key="7">
    <source>
        <dbReference type="Proteomes" id="UP000587211"/>
    </source>
</evidence>
<dbReference type="PANTHER" id="PTHR20854:SF4">
    <property type="entry name" value="INOSITOL-1-MONOPHOSPHATASE-RELATED"/>
    <property type="match status" value="1"/>
</dbReference>
<keyword evidence="7" id="KW-1185">Reference proteome</keyword>
<dbReference type="RefSeq" id="WP_179427271.1">
    <property type="nucleotide sequence ID" value="NZ_BAAAMP010000002.1"/>
</dbReference>
<feature type="binding site" evidence="4">
    <location>
        <position position="213"/>
    </location>
    <ligand>
        <name>Mg(2+)</name>
        <dbReference type="ChEBI" id="CHEBI:18420"/>
        <label>1</label>
        <note>catalytic</note>
    </ligand>
</feature>
<dbReference type="GO" id="GO:0008934">
    <property type="term" value="F:inositol monophosphate 1-phosphatase activity"/>
    <property type="evidence" value="ECO:0007669"/>
    <property type="project" value="TreeGrafter"/>
</dbReference>